<evidence type="ECO:0000259" key="2">
    <source>
        <dbReference type="PROSITE" id="PS50093"/>
    </source>
</evidence>
<feature type="domain" description="PKD" evidence="2">
    <location>
        <begin position="51"/>
        <end position="106"/>
    </location>
</feature>
<organism evidence="3 4">
    <name type="scientific">Chryseolinea lacunae</name>
    <dbReference type="NCBI Taxonomy" id="2801331"/>
    <lineage>
        <taxon>Bacteria</taxon>
        <taxon>Pseudomonadati</taxon>
        <taxon>Bacteroidota</taxon>
        <taxon>Cytophagia</taxon>
        <taxon>Cytophagales</taxon>
        <taxon>Fulvivirgaceae</taxon>
        <taxon>Chryseolinea</taxon>
    </lineage>
</organism>
<dbReference type="PROSITE" id="PS50093">
    <property type="entry name" value="PKD"/>
    <property type="match status" value="2"/>
</dbReference>
<keyword evidence="1" id="KW-0732">Signal</keyword>
<dbReference type="SMART" id="SM00135">
    <property type="entry name" value="LY"/>
    <property type="match status" value="5"/>
</dbReference>
<dbReference type="Pfam" id="PF16472">
    <property type="entry name" value="DUF5050"/>
    <property type="match status" value="1"/>
</dbReference>
<dbReference type="PANTHER" id="PTHR46513">
    <property type="entry name" value="VITELLOGENIN RECEPTOR-LIKE PROTEIN-RELATED-RELATED"/>
    <property type="match status" value="1"/>
</dbReference>
<dbReference type="CDD" id="cd00146">
    <property type="entry name" value="PKD"/>
    <property type="match status" value="2"/>
</dbReference>
<feature type="domain" description="PKD" evidence="2">
    <location>
        <begin position="130"/>
        <end position="193"/>
    </location>
</feature>
<name>A0ABS1L175_9BACT</name>
<dbReference type="InterPro" id="IPR050778">
    <property type="entry name" value="Cueball_EGF_LRP_Nidogen"/>
</dbReference>
<evidence type="ECO:0000313" key="3">
    <source>
        <dbReference type="EMBL" id="MBL0745277.1"/>
    </source>
</evidence>
<dbReference type="SUPFAM" id="SSF63829">
    <property type="entry name" value="Calcium-dependent phosphotriesterase"/>
    <property type="match status" value="1"/>
</dbReference>
<reference evidence="3 4" key="1">
    <citation type="submission" date="2021-01" db="EMBL/GenBank/DDBJ databases">
        <title>Chryseolinea sp. Jin1 Genome sequencing and assembly.</title>
        <authorList>
            <person name="Kim I."/>
        </authorList>
    </citation>
    <scope>NUCLEOTIDE SEQUENCE [LARGE SCALE GENOMIC DNA]</scope>
    <source>
        <strain evidence="3 4">Jin1</strain>
    </source>
</reference>
<dbReference type="InterPro" id="IPR022409">
    <property type="entry name" value="PKD/Chitinase_dom"/>
</dbReference>
<evidence type="ECO:0000256" key="1">
    <source>
        <dbReference type="SAM" id="SignalP"/>
    </source>
</evidence>
<gene>
    <name evidence="3" type="ORF">JI741_28865</name>
</gene>
<evidence type="ECO:0000313" key="4">
    <source>
        <dbReference type="Proteomes" id="UP000613030"/>
    </source>
</evidence>
<dbReference type="Pfam" id="PF00801">
    <property type="entry name" value="PKD"/>
    <property type="match status" value="1"/>
</dbReference>
<dbReference type="Proteomes" id="UP000613030">
    <property type="component" value="Unassembled WGS sequence"/>
</dbReference>
<dbReference type="InterPro" id="IPR032485">
    <property type="entry name" value="LRP1-like_beta_prop"/>
</dbReference>
<feature type="chain" id="PRO_5046267468" evidence="1">
    <location>
        <begin position="22"/>
        <end position="449"/>
    </location>
</feature>
<dbReference type="SMART" id="SM00089">
    <property type="entry name" value="PKD"/>
    <property type="match status" value="2"/>
</dbReference>
<dbReference type="RefSeq" id="WP_202015626.1">
    <property type="nucleotide sequence ID" value="NZ_JAERRB010000015.1"/>
</dbReference>
<sequence>MKSKLYSYLILFLMFACVVSCKEDDDVAPQAAATFTVDKQTAKVGEDIQFTNTSQNATAFKWSFGDGTTSKDLSPKKSYESSGTFVVSLLSSGAGGATISSLTITVVPNPSFTVEGDDNLVALTPIKFTNASKGATSYLWSFGNEAASTSTDPSPTFTYLKAGSYKVTLKAISASGESTFEKQITVKAATPDVYFIENGSELMKKLSLDGSGTVSNFLDLAGKIGVGLAYDDVHGKIYFSDFNEADAGKIWRVNLDGTELEAVVSDLVDPYGIALDVASGKVYWCDGADANGIGHISRANLDGSGKEDVVSVDGAGFRAIALDLKNDKMYFYEVENEDLYIANLDGSNATPIISGVYGYAILVDSEHDKIYFDEQNDELLKRANLDGSGIETVDDNGTRIYGMSIDSETDKLYWSGRDSGTIFEADLDGSNKITLKSGLASPRGMFLRK</sequence>
<keyword evidence="4" id="KW-1185">Reference proteome</keyword>
<dbReference type="Pfam" id="PF18911">
    <property type="entry name" value="PKD_4"/>
    <property type="match status" value="1"/>
</dbReference>
<feature type="signal peptide" evidence="1">
    <location>
        <begin position="1"/>
        <end position="21"/>
    </location>
</feature>
<dbReference type="PROSITE" id="PS51257">
    <property type="entry name" value="PROKAR_LIPOPROTEIN"/>
    <property type="match status" value="1"/>
</dbReference>
<dbReference type="InterPro" id="IPR000033">
    <property type="entry name" value="LDLR_classB_rpt"/>
</dbReference>
<dbReference type="InterPro" id="IPR000601">
    <property type="entry name" value="PKD_dom"/>
</dbReference>
<proteinExistence type="predicted"/>
<dbReference type="InterPro" id="IPR013783">
    <property type="entry name" value="Ig-like_fold"/>
</dbReference>
<dbReference type="InterPro" id="IPR035986">
    <property type="entry name" value="PKD_dom_sf"/>
</dbReference>
<dbReference type="SUPFAM" id="SSF49299">
    <property type="entry name" value="PKD domain"/>
    <property type="match status" value="2"/>
</dbReference>
<dbReference type="InterPro" id="IPR011042">
    <property type="entry name" value="6-blade_b-propeller_TolB-like"/>
</dbReference>
<protein>
    <submittedName>
        <fullName evidence="3">PKD domain-containing protein</fullName>
    </submittedName>
</protein>
<accession>A0ABS1L175</accession>
<comment type="caution">
    <text evidence="3">The sequence shown here is derived from an EMBL/GenBank/DDBJ whole genome shotgun (WGS) entry which is preliminary data.</text>
</comment>
<dbReference type="Gene3D" id="2.60.40.10">
    <property type="entry name" value="Immunoglobulins"/>
    <property type="match status" value="2"/>
</dbReference>
<dbReference type="EMBL" id="JAERRB010000015">
    <property type="protein sequence ID" value="MBL0745277.1"/>
    <property type="molecule type" value="Genomic_DNA"/>
</dbReference>
<dbReference type="Gene3D" id="2.120.10.30">
    <property type="entry name" value="TolB, C-terminal domain"/>
    <property type="match status" value="2"/>
</dbReference>